<evidence type="ECO:0000313" key="2">
    <source>
        <dbReference type="Proteomes" id="UP000006746"/>
    </source>
</evidence>
<reference evidence="1 2" key="1">
    <citation type="journal article" date="2012" name="J. Bacteriol.">
        <title>Genome Sequence of Oceanibaculum indicum Type Strain P24.</title>
        <authorList>
            <person name="Lai Q."/>
            <person name="Shao Z."/>
        </authorList>
    </citation>
    <scope>NUCLEOTIDE SEQUENCE [LARGE SCALE GENOMIC DNA]</scope>
    <source>
        <strain evidence="1 2">P24</strain>
    </source>
</reference>
<dbReference type="AlphaFoldDB" id="K2JT93"/>
<dbReference type="PATRIC" id="fig|1207063.3.peg.2642"/>
<dbReference type="PANTHER" id="PTHR44809:SF1">
    <property type="entry name" value="PROTEIN O-MANNOSYL-TRANSFERASE TMTC1"/>
    <property type="match status" value="1"/>
</dbReference>
<sequence length="796" mass="86511">MNRIGIASGFDEAYLIDLARQAARRGLILAVPPARLDDCRRQGLPAIPWPAAPCTEADSPAPFPVLHSLTDPAEAAFRGTPDIGVASLIQASLSNEGRQRAAGMALVLTASEWNARLLREAGLTAVRRHPAGVDTGIFRPEPNRNIAPGKYLIFCGGPLAYRAGPDIALAAFRHFRDRHPEVLLVPGWTLPDRFESPWPTSLPGQPPQPEGDVLDIGPWLTGHGIPPDAILDAHQLSGPDLPQLLRQCDLAVFPDRGSAGTNPLALAAMASGVPVVLSANTGNLDLIGKHLYPLKQQAVLTGAPDLYGWGESSVDEMLEAMQRAYDRRPEAASKARAALALISKSWSMDRQAEILAAVLERVASGKPVAPEPYIADYAWGQCLHKADRSSEAERVYAEVLAQRPDHLAARMDRGNVRRIGGDLQGAEADFRGALALMPGEPRILRSLGNLWRRAGDLTRSAEALRRSARLDGKPDTHWDLAFTLLLMGRYAEAWPHFEHRHEALGLRRVGPATPRWTGDAVTGETLLVLDEQGLGDSLQFLRFLPLIRLGPGGRVIFAGKPATLPAVRRLLPPENVFDWDGPLPTVQRWDGLMSLPTRLGIAKPEDLPPPPPGLRDPAREARWRQVVRGPDNVSGDRPIIGLCWRGNPYFSGDRERSPGLAPLQSLLAVEGVRFVSLQVGPGRRELQTVEGGDRIADVGGLVEEAGSDVLDGMAVAANCDLVISSCTSVVHMTGSVGTPGWILLSDQPDWRWMTGRDDSPWYPSLTLFRRRTPEGWDALAARVAQALAHWRDARAR</sequence>
<organism evidence="1 2">
    <name type="scientific">Oceanibaculum indicum P24</name>
    <dbReference type="NCBI Taxonomy" id="1207063"/>
    <lineage>
        <taxon>Bacteria</taxon>
        <taxon>Pseudomonadati</taxon>
        <taxon>Pseudomonadota</taxon>
        <taxon>Alphaproteobacteria</taxon>
        <taxon>Rhodospirillales</taxon>
        <taxon>Oceanibaculaceae</taxon>
        <taxon>Oceanibaculum</taxon>
    </lineage>
</organism>
<protein>
    <submittedName>
        <fullName evidence="1">Uncharacterized protein</fullName>
    </submittedName>
</protein>
<dbReference type="STRING" id="1207063.P24_13071"/>
<accession>K2JT93</accession>
<evidence type="ECO:0000313" key="1">
    <source>
        <dbReference type="EMBL" id="EKE73624.1"/>
    </source>
</evidence>
<dbReference type="RefSeq" id="WP_008945219.1">
    <property type="nucleotide sequence ID" value="NZ_AMRL01000017.1"/>
</dbReference>
<name>K2JT93_9PROT</name>
<dbReference type="eggNOG" id="COG0457">
    <property type="taxonomic scope" value="Bacteria"/>
</dbReference>
<keyword evidence="2" id="KW-1185">Reference proteome</keyword>
<dbReference type="eggNOG" id="COG0438">
    <property type="taxonomic scope" value="Bacteria"/>
</dbReference>
<dbReference type="PANTHER" id="PTHR44809">
    <property type="match status" value="1"/>
</dbReference>
<dbReference type="InterPro" id="IPR052943">
    <property type="entry name" value="TMTC_O-mannosyl-trnsfr"/>
</dbReference>
<dbReference type="SUPFAM" id="SSF48452">
    <property type="entry name" value="TPR-like"/>
    <property type="match status" value="1"/>
</dbReference>
<dbReference type="InterPro" id="IPR019734">
    <property type="entry name" value="TPR_rpt"/>
</dbReference>
<dbReference type="EMBL" id="AMRL01000017">
    <property type="protein sequence ID" value="EKE73624.1"/>
    <property type="molecule type" value="Genomic_DNA"/>
</dbReference>
<proteinExistence type="predicted"/>
<dbReference type="Gene3D" id="1.25.40.10">
    <property type="entry name" value="Tetratricopeptide repeat domain"/>
    <property type="match status" value="1"/>
</dbReference>
<dbReference type="Proteomes" id="UP000006746">
    <property type="component" value="Unassembled WGS sequence"/>
</dbReference>
<comment type="caution">
    <text evidence="1">The sequence shown here is derived from an EMBL/GenBank/DDBJ whole genome shotgun (WGS) entry which is preliminary data.</text>
</comment>
<dbReference type="SUPFAM" id="SSF53756">
    <property type="entry name" value="UDP-Glycosyltransferase/glycogen phosphorylase"/>
    <property type="match status" value="2"/>
</dbReference>
<dbReference type="InterPro" id="IPR011990">
    <property type="entry name" value="TPR-like_helical_dom_sf"/>
</dbReference>
<dbReference type="SMART" id="SM00028">
    <property type="entry name" value="TPR"/>
    <property type="match status" value="3"/>
</dbReference>
<gene>
    <name evidence="1" type="ORF">P24_13071</name>
</gene>
<dbReference type="Gene3D" id="3.40.50.2000">
    <property type="entry name" value="Glycogen Phosphorylase B"/>
    <property type="match status" value="2"/>
</dbReference>